<protein>
    <submittedName>
        <fullName evidence="4 5">BTB/POZ domain-containing protein 18 isoform X2</fullName>
    </submittedName>
</protein>
<evidence type="ECO:0000256" key="1">
    <source>
        <dbReference type="SAM" id="MobiDB-lite"/>
    </source>
</evidence>
<dbReference type="SMART" id="SM00225">
    <property type="entry name" value="BTB"/>
    <property type="match status" value="1"/>
</dbReference>
<feature type="compositionally biased region" description="Polar residues" evidence="1">
    <location>
        <begin position="586"/>
        <end position="599"/>
    </location>
</feature>
<dbReference type="InterPro" id="IPR011333">
    <property type="entry name" value="SKP1/BTB/POZ_sf"/>
</dbReference>
<feature type="compositionally biased region" description="Polar residues" evidence="1">
    <location>
        <begin position="420"/>
        <end position="439"/>
    </location>
</feature>
<feature type="region of interest" description="Disordered" evidence="1">
    <location>
        <begin position="118"/>
        <end position="278"/>
    </location>
</feature>
<reference evidence="4 5" key="1">
    <citation type="submission" date="2025-04" db="UniProtKB">
        <authorList>
            <consortium name="RefSeq"/>
        </authorList>
    </citation>
    <scope>IDENTIFICATION</scope>
</reference>
<feature type="compositionally biased region" description="Basic and acidic residues" evidence="1">
    <location>
        <begin position="155"/>
        <end position="169"/>
    </location>
</feature>
<dbReference type="AlphaFoldDB" id="A0A6J2QBT1"/>
<proteinExistence type="predicted"/>
<gene>
    <name evidence="4 5" type="primary">btbd18</name>
</gene>
<dbReference type="PANTHER" id="PTHR47639:SF1">
    <property type="entry name" value="BTB_POZ DOMAIN-CONTAINING PROTEIN 18"/>
    <property type="match status" value="1"/>
</dbReference>
<dbReference type="Proteomes" id="UP000504630">
    <property type="component" value="Chromosome 1"/>
</dbReference>
<feature type="compositionally biased region" description="Basic and acidic residues" evidence="1">
    <location>
        <begin position="125"/>
        <end position="146"/>
    </location>
</feature>
<feature type="region of interest" description="Disordered" evidence="1">
    <location>
        <begin position="291"/>
        <end position="338"/>
    </location>
</feature>
<feature type="compositionally biased region" description="Polar residues" evidence="1">
    <location>
        <begin position="186"/>
        <end position="196"/>
    </location>
</feature>
<name>A0A6J2QBT1_COTGO</name>
<feature type="region of interest" description="Disordered" evidence="1">
    <location>
        <begin position="388"/>
        <end position="446"/>
    </location>
</feature>
<dbReference type="RefSeq" id="XP_029295893.1">
    <property type="nucleotide sequence ID" value="XM_029440033.1"/>
</dbReference>
<evidence type="ECO:0000259" key="2">
    <source>
        <dbReference type="PROSITE" id="PS50097"/>
    </source>
</evidence>
<dbReference type="SUPFAM" id="SSF54695">
    <property type="entry name" value="POZ domain"/>
    <property type="match status" value="1"/>
</dbReference>
<evidence type="ECO:0000313" key="5">
    <source>
        <dbReference type="RefSeq" id="XP_029295903.1"/>
    </source>
</evidence>
<dbReference type="RefSeq" id="XP_029295903.1">
    <property type="nucleotide sequence ID" value="XM_029440043.1"/>
</dbReference>
<evidence type="ECO:0000313" key="4">
    <source>
        <dbReference type="RefSeq" id="XP_029295893.1"/>
    </source>
</evidence>
<evidence type="ECO:0000313" key="3">
    <source>
        <dbReference type="Proteomes" id="UP000504630"/>
    </source>
</evidence>
<dbReference type="GeneID" id="115013599"/>
<dbReference type="PROSITE" id="PS50097">
    <property type="entry name" value="BTB"/>
    <property type="match status" value="1"/>
</dbReference>
<dbReference type="InterPro" id="IPR042915">
    <property type="entry name" value="BTBD18"/>
</dbReference>
<dbReference type="InterPro" id="IPR000210">
    <property type="entry name" value="BTB/POZ_dom"/>
</dbReference>
<keyword evidence="3" id="KW-1185">Reference proteome</keyword>
<dbReference type="PANTHER" id="PTHR47639">
    <property type="entry name" value="BTB/POZ DOMAIN-CONTAINING PROTEIN 18"/>
    <property type="match status" value="1"/>
</dbReference>
<feature type="compositionally biased region" description="Polar residues" evidence="1">
    <location>
        <begin position="242"/>
        <end position="270"/>
    </location>
</feature>
<sequence length="599" mass="65773">MQRYRWPGYEMQLLGGLQKQQNNAQFCDTLLQTEGISVPTHSCILAALSPYLSQKLSASPSPPSGQKRQLQLQAVKSQTLLKLVSLLYTGELEVKGSVEQDDVLSAARQFGIRHLVKGQENGQGEGEHQESSCREKEEGKESRKMQDVQVQAEMAGKRDPDSPVERRSCESTSTQTVKADEKTLGGSFTHSAQTKHPSPVHASSGPLDKHCRSTACPHISSMHSEAQSDGESTLDRPADSVAHTTSTSALSSNMMTFPTSLNDDSNSLTPQEDGAHMQCSKCGERLQVLAKEGTGLEDGKTNGKTADDREHGAQPSHSNRDEMIREDKGNSTVKRHAHVGSKSLAKMKQAMKTTQISVKLKKRTEGEAWEVVSMRDADETLSLLTSLTRDGSYHRRPQADLRDREPPPSSVQPETPILQPATTNSIEAPPHLNTTSDSQLPGPAEECDEQIEKLLEDIMMGLNILPNVERDCKKSHYLPPNHDEAPAICQVPVTENERPQSRVPAAVRAAGRVYYQDVGTQIGQSSTNTGMYCCFTAQNQPSCSSLSSVQPTSVLTQQQQQQRRRRFPQYHPSVTSMVQRDGRSHQGMSLSKSTKLSIS</sequence>
<accession>A0A6J2QBT1</accession>
<dbReference type="Gene3D" id="3.30.710.10">
    <property type="entry name" value="Potassium Channel Kv1.1, Chain A"/>
    <property type="match status" value="1"/>
</dbReference>
<feature type="compositionally biased region" description="Basic and acidic residues" evidence="1">
    <location>
        <begin position="391"/>
        <end position="406"/>
    </location>
</feature>
<dbReference type="GO" id="GO:0032968">
    <property type="term" value="P:positive regulation of transcription elongation by RNA polymerase II"/>
    <property type="evidence" value="ECO:0007669"/>
    <property type="project" value="InterPro"/>
</dbReference>
<organism evidence="3 4">
    <name type="scientific">Cottoperca gobio</name>
    <name type="common">Frogmouth</name>
    <name type="synonym">Aphritis gobio</name>
    <dbReference type="NCBI Taxonomy" id="56716"/>
    <lineage>
        <taxon>Eukaryota</taxon>
        <taxon>Metazoa</taxon>
        <taxon>Chordata</taxon>
        <taxon>Craniata</taxon>
        <taxon>Vertebrata</taxon>
        <taxon>Euteleostomi</taxon>
        <taxon>Actinopterygii</taxon>
        <taxon>Neopterygii</taxon>
        <taxon>Teleostei</taxon>
        <taxon>Neoteleostei</taxon>
        <taxon>Acanthomorphata</taxon>
        <taxon>Eupercaria</taxon>
        <taxon>Perciformes</taxon>
        <taxon>Notothenioidei</taxon>
        <taxon>Bovichtidae</taxon>
        <taxon>Cottoperca</taxon>
    </lineage>
</organism>
<feature type="compositionally biased region" description="Basic and acidic residues" evidence="1">
    <location>
        <begin position="297"/>
        <end position="329"/>
    </location>
</feature>
<dbReference type="Pfam" id="PF00651">
    <property type="entry name" value="BTB"/>
    <property type="match status" value="1"/>
</dbReference>
<feature type="domain" description="BTB" evidence="2">
    <location>
        <begin position="27"/>
        <end position="96"/>
    </location>
</feature>
<feature type="region of interest" description="Disordered" evidence="1">
    <location>
        <begin position="561"/>
        <end position="599"/>
    </location>
</feature>
<feature type="compositionally biased region" description="Polar residues" evidence="1">
    <location>
        <begin position="221"/>
        <end position="231"/>
    </location>
</feature>